<organism evidence="10 11">
    <name type="scientific">Aureispira anguillae</name>
    <dbReference type="NCBI Taxonomy" id="2864201"/>
    <lineage>
        <taxon>Bacteria</taxon>
        <taxon>Pseudomonadati</taxon>
        <taxon>Bacteroidota</taxon>
        <taxon>Saprospiria</taxon>
        <taxon>Saprospirales</taxon>
        <taxon>Saprospiraceae</taxon>
        <taxon>Aureispira</taxon>
    </lineage>
</organism>
<dbReference type="CDD" id="cd04472">
    <property type="entry name" value="S1_PNPase"/>
    <property type="match status" value="1"/>
</dbReference>
<dbReference type="InterPro" id="IPR015848">
    <property type="entry name" value="PNPase_PH_RNA-bd_bac/org-type"/>
</dbReference>
<dbReference type="InterPro" id="IPR004087">
    <property type="entry name" value="KH_dom"/>
</dbReference>
<name>A0A915YAW5_9BACT</name>
<dbReference type="NCBIfam" id="TIGR03591">
    <property type="entry name" value="polynuc_phos"/>
    <property type="match status" value="1"/>
</dbReference>
<dbReference type="EMBL" id="AP026867">
    <property type="protein sequence ID" value="BDS09330.1"/>
    <property type="molecule type" value="Genomic_DNA"/>
</dbReference>
<evidence type="ECO:0000256" key="4">
    <source>
        <dbReference type="ARBA" id="ARBA00022695"/>
    </source>
</evidence>
<evidence type="ECO:0000313" key="11">
    <source>
        <dbReference type="Proteomes" id="UP001060919"/>
    </source>
</evidence>
<dbReference type="KEGG" id="aup:AsAng_0000270"/>
<dbReference type="PROSITE" id="PS50126">
    <property type="entry name" value="S1"/>
    <property type="match status" value="1"/>
</dbReference>
<dbReference type="AlphaFoldDB" id="A0A915YAW5"/>
<evidence type="ECO:0000256" key="2">
    <source>
        <dbReference type="ARBA" id="ARBA00022490"/>
    </source>
</evidence>
<dbReference type="InterPro" id="IPR003029">
    <property type="entry name" value="S1_domain"/>
</dbReference>
<dbReference type="GO" id="GO:0000175">
    <property type="term" value="F:3'-5'-RNA exonuclease activity"/>
    <property type="evidence" value="ECO:0007669"/>
    <property type="project" value="TreeGrafter"/>
</dbReference>
<dbReference type="GO" id="GO:0006396">
    <property type="term" value="P:RNA processing"/>
    <property type="evidence" value="ECO:0007669"/>
    <property type="project" value="InterPro"/>
</dbReference>
<dbReference type="EC" id="2.7.7.8" evidence="7"/>
<dbReference type="CDD" id="cd02393">
    <property type="entry name" value="KH-I_PNPase"/>
    <property type="match status" value="1"/>
</dbReference>
<dbReference type="Gene3D" id="3.30.1370.10">
    <property type="entry name" value="K Homology domain, type 1"/>
    <property type="match status" value="1"/>
</dbReference>
<dbReference type="FunFam" id="3.30.1370.10:FF:000001">
    <property type="entry name" value="Polyribonucleotide nucleotidyltransferase"/>
    <property type="match status" value="1"/>
</dbReference>
<keyword evidence="7" id="KW-0479">Metal-binding</keyword>
<keyword evidence="6 7" id="KW-0694">RNA-binding</keyword>
<dbReference type="InterPro" id="IPR036345">
    <property type="entry name" value="ExoRNase_PH_dom2_sf"/>
</dbReference>
<comment type="catalytic activity">
    <reaction evidence="7">
        <text>RNA(n+1) + phosphate = RNA(n) + a ribonucleoside 5'-diphosphate</text>
        <dbReference type="Rhea" id="RHEA:22096"/>
        <dbReference type="Rhea" id="RHEA-COMP:14527"/>
        <dbReference type="Rhea" id="RHEA-COMP:17342"/>
        <dbReference type="ChEBI" id="CHEBI:43474"/>
        <dbReference type="ChEBI" id="CHEBI:57930"/>
        <dbReference type="ChEBI" id="CHEBI:140395"/>
        <dbReference type="EC" id="2.7.7.8"/>
    </reaction>
</comment>
<keyword evidence="5 7" id="KW-0460">Magnesium</keyword>
<sequence>MGKQTPTAVSKVISGQEITLESGKLAALADGSVVLRHGNMWLLATAVSALEAKPDQSFFPLTVEFREKFSAAGRIPGNFFKREARLSDSEILICRLIDRVIRPMFPDGYMNETQIFVYLISGDKEILADAYAAFAASAALVASEIPFENPISEVRVARIDGEFVVNPTRTVLEAADMNFIVGGTMDNIAMVEGEADQCSEAELIEAIKFGHEAIKEQCQLQLDLRAALGITENRATEEQPSNPELEAEINAATTDKIYAIAKGSLSKKERKDGFSLIKDELKENLLEKYGEEYMAENDKFVSEYFYNNMKNTIREMVMAEKVRLDGRQPDQIRPIWCEVNSLPSPHGSSIFNRGETQALATVTLGSKLDQPMVDTAMDQRYDKFFLHYTFPPFCTNEVKRVGGVSRREVGHGNLARRSLEMVFPADYPYTVRVTSDVLESNGSSSMASVCSGSMALMDAGVPIKAPVSGIAMGLISDGDRAVVLSDILGDEDHLGDMDFKVTGTSDGICACQMDIKIDGLDYDLLATALEQARAGRLHILGLMNDTIPTHNEDLKPHAPRIVRYEIPGDKIGAVIGPGGKIIQGIQADTGATITIEEENKKGIVFISGVGKETVDAALAIIKGIAAEAEVGEQYDAKVVSIMPYGAFVEFMPGKEGLLHVSEISWARIENVEDAVSVGDVLKVKLLAIDERTGKYKLSRKVLMDKPEGYVERPRKPRQDRGDRNGNKGGYKKHNNRN</sequence>
<comment type="subcellular location">
    <subcellularLocation>
        <location evidence="7">Cytoplasm</location>
    </subcellularLocation>
</comment>
<dbReference type="Gene3D" id="2.40.50.140">
    <property type="entry name" value="Nucleic acid-binding proteins"/>
    <property type="match status" value="1"/>
</dbReference>
<comment type="similarity">
    <text evidence="1 7">Belongs to the polyribonucleotide nucleotidyltransferase family.</text>
</comment>
<evidence type="ECO:0000259" key="9">
    <source>
        <dbReference type="PROSITE" id="PS50126"/>
    </source>
</evidence>
<dbReference type="InterPro" id="IPR015847">
    <property type="entry name" value="ExoRNase_PH_dom2"/>
</dbReference>
<reference evidence="10" key="1">
    <citation type="submission" date="2022-09" db="EMBL/GenBank/DDBJ databases">
        <title>Aureispira anguillicida sp. nov., isolated from Leptocephalus of Japanese eel Anguilla japonica.</title>
        <authorList>
            <person name="Yuasa K."/>
            <person name="Mekata T."/>
            <person name="Ikunari K."/>
        </authorList>
    </citation>
    <scope>NUCLEOTIDE SEQUENCE</scope>
    <source>
        <strain evidence="10">EL160426</strain>
    </source>
</reference>
<dbReference type="SMART" id="SM00322">
    <property type="entry name" value="KH"/>
    <property type="match status" value="1"/>
</dbReference>
<dbReference type="SUPFAM" id="SSF50249">
    <property type="entry name" value="Nucleic acid-binding proteins"/>
    <property type="match status" value="1"/>
</dbReference>
<proteinExistence type="inferred from homology"/>
<dbReference type="Pfam" id="PF01138">
    <property type="entry name" value="RNase_PH"/>
    <property type="match status" value="2"/>
</dbReference>
<dbReference type="PROSITE" id="PS50084">
    <property type="entry name" value="KH_TYPE_1"/>
    <property type="match status" value="1"/>
</dbReference>
<evidence type="ECO:0000256" key="8">
    <source>
        <dbReference type="SAM" id="MobiDB-lite"/>
    </source>
</evidence>
<feature type="domain" description="S1 motif" evidence="9">
    <location>
        <begin position="631"/>
        <end position="700"/>
    </location>
</feature>
<dbReference type="InterPro" id="IPR020568">
    <property type="entry name" value="Ribosomal_Su5_D2-typ_SF"/>
</dbReference>
<dbReference type="SUPFAM" id="SSF54791">
    <property type="entry name" value="Eukaryotic type KH-domain (KH-domain type I)"/>
    <property type="match status" value="1"/>
</dbReference>
<keyword evidence="2 7" id="KW-0963">Cytoplasm</keyword>
<comment type="cofactor">
    <cofactor evidence="7">
        <name>Mg(2+)</name>
        <dbReference type="ChEBI" id="CHEBI:18420"/>
    </cofactor>
</comment>
<evidence type="ECO:0000256" key="3">
    <source>
        <dbReference type="ARBA" id="ARBA00022679"/>
    </source>
</evidence>
<dbReference type="SMART" id="SM00316">
    <property type="entry name" value="S1"/>
    <property type="match status" value="1"/>
</dbReference>
<dbReference type="Pfam" id="PF03726">
    <property type="entry name" value="PNPase"/>
    <property type="match status" value="1"/>
</dbReference>
<dbReference type="InterPro" id="IPR001247">
    <property type="entry name" value="ExoRNase_PH_dom1"/>
</dbReference>
<feature type="binding site" evidence="7">
    <location>
        <position position="498"/>
    </location>
    <ligand>
        <name>Mg(2+)</name>
        <dbReference type="ChEBI" id="CHEBI:18420"/>
    </ligand>
</feature>
<dbReference type="Gene3D" id="3.30.230.70">
    <property type="entry name" value="GHMP Kinase, N-terminal domain"/>
    <property type="match status" value="2"/>
</dbReference>
<evidence type="ECO:0000256" key="7">
    <source>
        <dbReference type="HAMAP-Rule" id="MF_01595"/>
    </source>
</evidence>
<keyword evidence="11" id="KW-1185">Reference proteome</keyword>
<dbReference type="Pfam" id="PF00575">
    <property type="entry name" value="S1"/>
    <property type="match status" value="1"/>
</dbReference>
<keyword evidence="4 7" id="KW-0548">Nucleotidyltransferase</keyword>
<dbReference type="PANTHER" id="PTHR11252">
    <property type="entry name" value="POLYRIBONUCLEOTIDE NUCLEOTIDYLTRANSFERASE"/>
    <property type="match status" value="1"/>
</dbReference>
<dbReference type="GO" id="GO:0004654">
    <property type="term" value="F:polyribonucleotide nucleotidyltransferase activity"/>
    <property type="evidence" value="ECO:0007669"/>
    <property type="project" value="UniProtKB-UniRule"/>
</dbReference>
<accession>A0A915YAW5</accession>
<dbReference type="FunFam" id="2.40.50.140:FF:000189">
    <property type="entry name" value="Polyribonucleotide nucleotidyltransferase, putative"/>
    <property type="match status" value="1"/>
</dbReference>
<dbReference type="GO" id="GO:0000287">
    <property type="term" value="F:magnesium ion binding"/>
    <property type="evidence" value="ECO:0007669"/>
    <property type="project" value="UniProtKB-UniRule"/>
</dbReference>
<dbReference type="Pfam" id="PF03725">
    <property type="entry name" value="RNase_PH_C"/>
    <property type="match status" value="2"/>
</dbReference>
<dbReference type="GO" id="GO:0005829">
    <property type="term" value="C:cytosol"/>
    <property type="evidence" value="ECO:0007669"/>
    <property type="project" value="TreeGrafter"/>
</dbReference>
<dbReference type="HAMAP" id="MF_01595">
    <property type="entry name" value="PNPase"/>
    <property type="match status" value="1"/>
</dbReference>
<dbReference type="RefSeq" id="WP_264790734.1">
    <property type="nucleotide sequence ID" value="NZ_AP026867.1"/>
</dbReference>
<feature type="binding site" evidence="7">
    <location>
        <position position="492"/>
    </location>
    <ligand>
        <name>Mg(2+)</name>
        <dbReference type="ChEBI" id="CHEBI:18420"/>
    </ligand>
</feature>
<feature type="compositionally biased region" description="Basic and acidic residues" evidence="8">
    <location>
        <begin position="706"/>
        <end position="725"/>
    </location>
</feature>
<dbReference type="Proteomes" id="UP001060919">
    <property type="component" value="Chromosome"/>
</dbReference>
<dbReference type="NCBIfam" id="NF008805">
    <property type="entry name" value="PRK11824.1"/>
    <property type="match status" value="1"/>
</dbReference>
<gene>
    <name evidence="7" type="primary">pnp</name>
    <name evidence="10" type="ORF">AsAng_0000270</name>
</gene>
<dbReference type="SUPFAM" id="SSF54211">
    <property type="entry name" value="Ribosomal protein S5 domain 2-like"/>
    <property type="match status" value="2"/>
</dbReference>
<dbReference type="CDD" id="cd11364">
    <property type="entry name" value="RNase_PH_PNPase_2"/>
    <property type="match status" value="1"/>
</dbReference>
<dbReference type="InterPro" id="IPR012340">
    <property type="entry name" value="NA-bd_OB-fold"/>
</dbReference>
<dbReference type="PANTHER" id="PTHR11252:SF0">
    <property type="entry name" value="POLYRIBONUCLEOTIDE NUCLEOTIDYLTRANSFERASE 1, MITOCHONDRIAL"/>
    <property type="match status" value="1"/>
</dbReference>
<protein>
    <recommendedName>
        <fullName evidence="7">Polyribonucleotide nucleotidyltransferase</fullName>
        <ecNumber evidence="7">2.7.7.8</ecNumber>
    </recommendedName>
    <alternativeName>
        <fullName evidence="7">Polynucleotide phosphorylase</fullName>
        <shortName evidence="7">PNPase</shortName>
    </alternativeName>
</protein>
<dbReference type="GO" id="GO:0003723">
    <property type="term" value="F:RNA binding"/>
    <property type="evidence" value="ECO:0007669"/>
    <property type="project" value="UniProtKB-UniRule"/>
</dbReference>
<dbReference type="FunFam" id="3.30.230.70:FF:000001">
    <property type="entry name" value="Polyribonucleotide nucleotidyltransferase"/>
    <property type="match status" value="1"/>
</dbReference>
<evidence type="ECO:0000256" key="6">
    <source>
        <dbReference type="ARBA" id="ARBA00022884"/>
    </source>
</evidence>
<keyword evidence="3 7" id="KW-0808">Transferase</keyword>
<evidence type="ECO:0000313" key="10">
    <source>
        <dbReference type="EMBL" id="BDS09330.1"/>
    </source>
</evidence>
<feature type="region of interest" description="Disordered" evidence="8">
    <location>
        <begin position="706"/>
        <end position="737"/>
    </location>
</feature>
<dbReference type="PIRSF" id="PIRSF005499">
    <property type="entry name" value="PNPase"/>
    <property type="match status" value="1"/>
</dbReference>
<evidence type="ECO:0000256" key="5">
    <source>
        <dbReference type="ARBA" id="ARBA00022842"/>
    </source>
</evidence>
<dbReference type="Pfam" id="PF00013">
    <property type="entry name" value="KH_1"/>
    <property type="match status" value="1"/>
</dbReference>
<dbReference type="InterPro" id="IPR036612">
    <property type="entry name" value="KH_dom_type_1_sf"/>
</dbReference>
<dbReference type="InterPro" id="IPR004088">
    <property type="entry name" value="KH_dom_type_1"/>
</dbReference>
<comment type="function">
    <text evidence="7">Involved in mRNA degradation. Catalyzes the phosphorolysis of single-stranded polyribonucleotides processively in the 3'- to 5'-direction.</text>
</comment>
<dbReference type="GO" id="GO:0006402">
    <property type="term" value="P:mRNA catabolic process"/>
    <property type="evidence" value="ECO:0007669"/>
    <property type="project" value="UniProtKB-UniRule"/>
</dbReference>
<dbReference type="InterPro" id="IPR027408">
    <property type="entry name" value="PNPase/RNase_PH_dom_sf"/>
</dbReference>
<dbReference type="SUPFAM" id="SSF55666">
    <property type="entry name" value="Ribonuclease PH domain 2-like"/>
    <property type="match status" value="2"/>
</dbReference>
<evidence type="ECO:0000256" key="1">
    <source>
        <dbReference type="ARBA" id="ARBA00007404"/>
    </source>
</evidence>
<dbReference type="InterPro" id="IPR012162">
    <property type="entry name" value="PNPase"/>
</dbReference>